<name>A0A1M2VC45_TRAPU</name>
<dbReference type="EMBL" id="MNAD01001480">
    <property type="protein sequence ID" value="OJT05169.1"/>
    <property type="molecule type" value="Genomic_DNA"/>
</dbReference>
<comment type="caution">
    <text evidence="1">The sequence shown here is derived from an EMBL/GenBank/DDBJ whole genome shotgun (WGS) entry which is preliminary data.</text>
</comment>
<organism evidence="1 2">
    <name type="scientific">Trametes pubescens</name>
    <name type="common">White-rot fungus</name>
    <dbReference type="NCBI Taxonomy" id="154538"/>
    <lineage>
        <taxon>Eukaryota</taxon>
        <taxon>Fungi</taxon>
        <taxon>Dikarya</taxon>
        <taxon>Basidiomycota</taxon>
        <taxon>Agaricomycotina</taxon>
        <taxon>Agaricomycetes</taxon>
        <taxon>Polyporales</taxon>
        <taxon>Polyporaceae</taxon>
        <taxon>Trametes</taxon>
    </lineage>
</organism>
<protein>
    <submittedName>
        <fullName evidence="1">Uncharacterized protein</fullName>
    </submittedName>
</protein>
<accession>A0A1M2VC45</accession>
<proteinExistence type="predicted"/>
<dbReference type="AlphaFoldDB" id="A0A1M2VC45"/>
<reference evidence="1 2" key="1">
    <citation type="submission" date="2016-10" db="EMBL/GenBank/DDBJ databases">
        <title>Genome sequence of the basidiomycete white-rot fungus Trametes pubescens.</title>
        <authorList>
            <person name="Makela M.R."/>
            <person name="Granchi Z."/>
            <person name="Peng M."/>
            <person name="De Vries R.P."/>
            <person name="Grigoriev I."/>
            <person name="Riley R."/>
            <person name="Hilden K."/>
        </authorList>
    </citation>
    <scope>NUCLEOTIDE SEQUENCE [LARGE SCALE GENOMIC DNA]</scope>
    <source>
        <strain evidence="1 2">FBCC735</strain>
    </source>
</reference>
<evidence type="ECO:0000313" key="1">
    <source>
        <dbReference type="EMBL" id="OJT05169.1"/>
    </source>
</evidence>
<gene>
    <name evidence="1" type="ORF">TRAPUB_3994</name>
</gene>
<dbReference type="Proteomes" id="UP000184267">
    <property type="component" value="Unassembled WGS sequence"/>
</dbReference>
<sequence length="196" mass="20406">MLDRTGLVVNECTVVRVSRRAGVRVNVEGIIVVGVRARLRKKVVGRIWANAVLRMRDTIAVGVCVQRAAAVVDVSADVVWMEGGRPAGTGPRGKVALDVERNVSAAAAALNKHGDVASRLPSTVMLSVRGYVMISIGVVSSINVFRTIAGSVCLDIAASVGTNVGADVNLSIVPNVGLDVMTTVDLGIAERVAPNV</sequence>
<evidence type="ECO:0000313" key="2">
    <source>
        <dbReference type="Proteomes" id="UP000184267"/>
    </source>
</evidence>
<keyword evidence="2" id="KW-1185">Reference proteome</keyword>